<organism evidence="1">
    <name type="scientific">bioreactor metagenome</name>
    <dbReference type="NCBI Taxonomy" id="1076179"/>
    <lineage>
        <taxon>unclassified sequences</taxon>
        <taxon>metagenomes</taxon>
        <taxon>ecological metagenomes</taxon>
    </lineage>
</organism>
<dbReference type="EMBL" id="VSSQ01000297">
    <property type="protein sequence ID" value="MPL90210.1"/>
    <property type="molecule type" value="Genomic_DNA"/>
</dbReference>
<evidence type="ECO:0000313" key="1">
    <source>
        <dbReference type="EMBL" id="MPL90210.1"/>
    </source>
</evidence>
<name>A0A644VFX5_9ZZZZ</name>
<accession>A0A644VFX5</accession>
<reference evidence="1" key="1">
    <citation type="submission" date="2019-08" db="EMBL/GenBank/DDBJ databases">
        <authorList>
            <person name="Kucharzyk K."/>
            <person name="Murdoch R.W."/>
            <person name="Higgins S."/>
            <person name="Loffler F."/>
        </authorList>
    </citation>
    <scope>NUCLEOTIDE SEQUENCE</scope>
</reference>
<dbReference type="AlphaFoldDB" id="A0A644VFX5"/>
<protein>
    <submittedName>
        <fullName evidence="1">Uncharacterized protein</fullName>
    </submittedName>
</protein>
<gene>
    <name evidence="1" type="ORF">SDC9_36257</name>
</gene>
<sequence>MPTLNGTPLTGVEFQKAIYSKDPNLKLINKEGELGKEDSENYIKWIGKYLFYFDILFDQKTMNSEEFMRINGMSKLTLVPVGHKEPRIFQRSSKINYSYYTNSLNDFYRKPH</sequence>
<comment type="caution">
    <text evidence="1">The sequence shown here is derived from an EMBL/GenBank/DDBJ whole genome shotgun (WGS) entry which is preliminary data.</text>
</comment>
<proteinExistence type="predicted"/>